<evidence type="ECO:0000313" key="10">
    <source>
        <dbReference type="EMBL" id="KAA8911249.1"/>
    </source>
</evidence>
<dbReference type="PROSITE" id="PS01082">
    <property type="entry name" value="RIBOSOMAL_L7AE"/>
    <property type="match status" value="1"/>
</dbReference>
<organism evidence="10 11">
    <name type="scientific">Trichomonascus ciferrii</name>
    <dbReference type="NCBI Taxonomy" id="44093"/>
    <lineage>
        <taxon>Eukaryota</taxon>
        <taxon>Fungi</taxon>
        <taxon>Dikarya</taxon>
        <taxon>Ascomycota</taxon>
        <taxon>Saccharomycotina</taxon>
        <taxon>Dipodascomycetes</taxon>
        <taxon>Dipodascales</taxon>
        <taxon>Trichomonascaceae</taxon>
        <taxon>Trichomonascus</taxon>
        <taxon>Trichomonascus ciferrii complex</taxon>
    </lineage>
</organism>
<dbReference type="Proteomes" id="UP000761534">
    <property type="component" value="Unassembled WGS sequence"/>
</dbReference>
<dbReference type="InterPro" id="IPR004038">
    <property type="entry name" value="Ribosomal_eL8/eL30/eS12/Gad45"/>
</dbReference>
<dbReference type="Gene3D" id="3.30.1330.30">
    <property type="match status" value="1"/>
</dbReference>
<evidence type="ECO:0000256" key="3">
    <source>
        <dbReference type="ARBA" id="ARBA00022517"/>
    </source>
</evidence>
<dbReference type="EMBL" id="SWFS01000290">
    <property type="protein sequence ID" value="KAA8911249.1"/>
    <property type="molecule type" value="Genomic_DNA"/>
</dbReference>
<comment type="subcellular location">
    <subcellularLocation>
        <location evidence="1 8">Nucleus</location>
        <location evidence="1 8">Nucleolus</location>
    </subcellularLocation>
</comment>
<evidence type="ECO:0000313" key="11">
    <source>
        <dbReference type="Proteomes" id="UP000761534"/>
    </source>
</evidence>
<dbReference type="InterPro" id="IPR018492">
    <property type="entry name" value="Ribosomal_eL8/Nhp2"/>
</dbReference>
<dbReference type="SUPFAM" id="SSF55315">
    <property type="entry name" value="L30e-like"/>
    <property type="match status" value="1"/>
</dbReference>
<comment type="function">
    <text evidence="8">Common component of the spliceosome and rRNA processing machinery.</text>
</comment>
<comment type="caution">
    <text evidence="10">The sequence shown here is derived from an EMBL/GenBank/DDBJ whole genome shotgun (WGS) entry which is preliminary data.</text>
</comment>
<evidence type="ECO:0000256" key="6">
    <source>
        <dbReference type="ARBA" id="ARBA00023242"/>
    </source>
</evidence>
<dbReference type="OrthoDB" id="5364946at2759"/>
<keyword evidence="4" id="KW-0698">rRNA processing</keyword>
<evidence type="ECO:0000256" key="5">
    <source>
        <dbReference type="ARBA" id="ARBA00022884"/>
    </source>
</evidence>
<dbReference type="InterPro" id="IPR002415">
    <property type="entry name" value="H/ACA_rnp_Nhp2-like"/>
</dbReference>
<dbReference type="AlphaFoldDB" id="A0A642V2P5"/>
<reference evidence="10" key="1">
    <citation type="journal article" date="2019" name="G3 (Bethesda)">
        <title>Genome Assemblies of Two Rare Opportunistic Yeast Pathogens: Diutina rugosa (syn. Candida rugosa) and Trichomonascus ciferrii (syn. Candida ciferrii).</title>
        <authorList>
            <person name="Mixao V."/>
            <person name="Saus E."/>
            <person name="Hansen A.P."/>
            <person name="Lass-Florl C."/>
            <person name="Gabaldon T."/>
        </authorList>
    </citation>
    <scope>NUCLEOTIDE SEQUENCE</scope>
    <source>
        <strain evidence="10">CBS 4856</strain>
    </source>
</reference>
<dbReference type="GO" id="GO:0031120">
    <property type="term" value="P:snRNA pseudouridine synthesis"/>
    <property type="evidence" value="ECO:0007669"/>
    <property type="project" value="UniProtKB-UniRule"/>
</dbReference>
<keyword evidence="5 8" id="KW-0694">RNA-binding</keyword>
<dbReference type="InterPro" id="IPR050257">
    <property type="entry name" value="eL8/uL1-like"/>
</dbReference>
<evidence type="ECO:0000256" key="4">
    <source>
        <dbReference type="ARBA" id="ARBA00022552"/>
    </source>
</evidence>
<evidence type="ECO:0000259" key="9">
    <source>
        <dbReference type="Pfam" id="PF01248"/>
    </source>
</evidence>
<keyword evidence="6 8" id="KW-0539">Nucleus</keyword>
<dbReference type="GO" id="GO:0031429">
    <property type="term" value="C:box H/ACA snoRNP complex"/>
    <property type="evidence" value="ECO:0007669"/>
    <property type="project" value="UniProtKB-UniRule"/>
</dbReference>
<dbReference type="PRINTS" id="PR00881">
    <property type="entry name" value="L7ARS6FAMILY"/>
</dbReference>
<dbReference type="GO" id="GO:0031118">
    <property type="term" value="P:rRNA pseudouridine synthesis"/>
    <property type="evidence" value="ECO:0007669"/>
    <property type="project" value="UniProtKB-ARBA"/>
</dbReference>
<dbReference type="PRINTS" id="PR00883">
    <property type="entry name" value="NUCLEARHMG"/>
</dbReference>
<keyword evidence="3" id="KW-0690">Ribosome biogenesis</keyword>
<dbReference type="GO" id="GO:0000398">
    <property type="term" value="P:mRNA splicing, via spliceosome"/>
    <property type="evidence" value="ECO:0007669"/>
    <property type="project" value="UniProtKB-UniRule"/>
</dbReference>
<protein>
    <recommendedName>
        <fullName evidence="8">H/ACA ribonucleoprotein complex subunit 2</fullName>
    </recommendedName>
    <alternativeName>
        <fullName evidence="8">Nucleolar protein family A member 2</fullName>
    </alternativeName>
</protein>
<accession>A0A642V2P5</accession>
<evidence type="ECO:0000256" key="2">
    <source>
        <dbReference type="ARBA" id="ARBA00007337"/>
    </source>
</evidence>
<name>A0A642V2P5_9ASCO</name>
<dbReference type="PANTHER" id="PTHR23105">
    <property type="entry name" value="RIBOSOMAL PROTEIN L7AE FAMILY MEMBER"/>
    <property type="match status" value="1"/>
</dbReference>
<gene>
    <name evidence="10" type="ORF">TRICI_003859</name>
</gene>
<comment type="similarity">
    <text evidence="2 8">Belongs to the eukaryotic ribosomal protein eL8 family.</text>
</comment>
<comment type="function">
    <text evidence="8">Required for ribosome biogenesis. Part of a complex which catalyzes pseudouridylation of rRNA. This involves the isomerization of uridine such that the ribose is subsequently attached to C5, instead of the normal N1. Pseudouridine ('psi') residues may serve to stabilize the conformation of rRNAs.</text>
</comment>
<evidence type="ECO:0000256" key="8">
    <source>
        <dbReference type="RuleBase" id="RU366039"/>
    </source>
</evidence>
<proteinExistence type="inferred from homology"/>
<sequence length="158" mass="17198">MGKDKEKKTSSKEETTVDNYELRLPAVLPFASPLAPKKLNKKVLKTVKKASKARHVKRGVKEVVKAVRKGEKGLVIIAGDISPADVISHIPVLCENHKVPYVFIPSKEDLGSAGATKRPTSCVMVVPGGGSKKKADDSSKTDEYREGYDEIVKDIKSI</sequence>
<dbReference type="InterPro" id="IPR029064">
    <property type="entry name" value="Ribosomal_eL30-like_sf"/>
</dbReference>
<keyword evidence="7 8" id="KW-0687">Ribonucleoprotein</keyword>
<dbReference type="VEuPathDB" id="FungiDB:TRICI_003859"/>
<evidence type="ECO:0000256" key="1">
    <source>
        <dbReference type="ARBA" id="ARBA00004604"/>
    </source>
</evidence>
<dbReference type="InterPro" id="IPR004037">
    <property type="entry name" value="Ribosomal_eL8-like_CS"/>
</dbReference>
<dbReference type="FunFam" id="3.30.1330.30:FF:000015">
    <property type="entry name" value="H/ACA ribonucleoprotein complex subunit NHP2"/>
    <property type="match status" value="1"/>
</dbReference>
<feature type="domain" description="Ribosomal protein eL8/eL30/eS12/Gadd45" evidence="9">
    <location>
        <begin position="42"/>
        <end position="133"/>
    </location>
</feature>
<evidence type="ECO:0000256" key="7">
    <source>
        <dbReference type="ARBA" id="ARBA00023274"/>
    </source>
</evidence>
<keyword evidence="11" id="KW-1185">Reference proteome</keyword>
<dbReference type="Pfam" id="PF01248">
    <property type="entry name" value="Ribosomal_L7Ae"/>
    <property type="match status" value="1"/>
</dbReference>
<dbReference type="GO" id="GO:0034513">
    <property type="term" value="F:box H/ACA snoRNA binding"/>
    <property type="evidence" value="ECO:0007669"/>
    <property type="project" value="UniProtKB-ARBA"/>
</dbReference>